<name>A0A5B7FTG4_PORTR</name>
<gene>
    <name evidence="1" type="ORF">E2C01_042355</name>
</gene>
<organism evidence="1 2">
    <name type="scientific">Portunus trituberculatus</name>
    <name type="common">Swimming crab</name>
    <name type="synonym">Neptunus trituberculatus</name>
    <dbReference type="NCBI Taxonomy" id="210409"/>
    <lineage>
        <taxon>Eukaryota</taxon>
        <taxon>Metazoa</taxon>
        <taxon>Ecdysozoa</taxon>
        <taxon>Arthropoda</taxon>
        <taxon>Crustacea</taxon>
        <taxon>Multicrustacea</taxon>
        <taxon>Malacostraca</taxon>
        <taxon>Eumalacostraca</taxon>
        <taxon>Eucarida</taxon>
        <taxon>Decapoda</taxon>
        <taxon>Pleocyemata</taxon>
        <taxon>Brachyura</taxon>
        <taxon>Eubrachyura</taxon>
        <taxon>Portunoidea</taxon>
        <taxon>Portunidae</taxon>
        <taxon>Portuninae</taxon>
        <taxon>Portunus</taxon>
    </lineage>
</organism>
<dbReference type="Proteomes" id="UP000324222">
    <property type="component" value="Unassembled WGS sequence"/>
</dbReference>
<dbReference type="PANTHER" id="PTHR47018">
    <property type="entry name" value="CXC DOMAIN-CONTAINING PROTEIN-RELATED"/>
    <property type="match status" value="1"/>
</dbReference>
<dbReference type="EMBL" id="VSRR010008361">
    <property type="protein sequence ID" value="MPC48579.1"/>
    <property type="molecule type" value="Genomic_DNA"/>
</dbReference>
<accession>A0A5B7FTG4</accession>
<evidence type="ECO:0000313" key="2">
    <source>
        <dbReference type="Proteomes" id="UP000324222"/>
    </source>
</evidence>
<protein>
    <submittedName>
        <fullName evidence="1">Uncharacterized protein</fullName>
    </submittedName>
</protein>
<dbReference type="AlphaFoldDB" id="A0A5B7FTG4"/>
<reference evidence="1 2" key="1">
    <citation type="submission" date="2019-05" db="EMBL/GenBank/DDBJ databases">
        <title>Another draft genome of Portunus trituberculatus and its Hox gene families provides insights of decapod evolution.</title>
        <authorList>
            <person name="Jeong J.-H."/>
            <person name="Song I."/>
            <person name="Kim S."/>
            <person name="Choi T."/>
            <person name="Kim D."/>
            <person name="Ryu S."/>
            <person name="Kim W."/>
        </authorList>
    </citation>
    <scope>NUCLEOTIDE SEQUENCE [LARGE SCALE GENOMIC DNA]</scope>
    <source>
        <tissue evidence="1">Muscle</tissue>
    </source>
</reference>
<comment type="caution">
    <text evidence="1">The sequence shown here is derived from an EMBL/GenBank/DDBJ whole genome shotgun (WGS) entry which is preliminary data.</text>
</comment>
<keyword evidence="2" id="KW-1185">Reference proteome</keyword>
<sequence>MPNITVCRSYCSSSRLQRITEREDSGDQVSPKKLCSCSTPSSADKSPCCVVCEGQDCHNLHKVATDNVDSNLKSWAKTTKNFQLLGRLIAQAADTHAADTYYHLQCYTQLRNSAQAKKRKASAGPLEPHFNSIAIAQIVALVEDSEDSVFKVSALRQFYRTVMEDQGTPCSDTREPHSTRFKEYLLKLLPEWTDFSQGKNKNLSLVHLALIL</sequence>
<proteinExistence type="predicted"/>
<dbReference type="PANTHER" id="PTHR47018:SF4">
    <property type="match status" value="1"/>
</dbReference>
<evidence type="ECO:0000313" key="1">
    <source>
        <dbReference type="EMBL" id="MPC48579.1"/>
    </source>
</evidence>